<protein>
    <submittedName>
        <fullName evidence="2">Uncharacterized protein</fullName>
    </submittedName>
</protein>
<keyword evidence="1" id="KW-0472">Membrane</keyword>
<feature type="transmembrane region" description="Helical" evidence="1">
    <location>
        <begin position="45"/>
        <end position="78"/>
    </location>
</feature>
<gene>
    <name evidence="2" type="ORF">HMPREF0444_1368</name>
</gene>
<reference evidence="2 3" key="1">
    <citation type="submission" date="2009-08" db="EMBL/GenBank/DDBJ databases">
        <authorList>
            <person name="Muzny D."/>
            <person name="Qin X."/>
            <person name="Deng J."/>
            <person name="Jiang H."/>
            <person name="Liu Y."/>
            <person name="Qu J."/>
            <person name="Song X.-Z."/>
            <person name="Zhang L."/>
            <person name="Thornton R."/>
            <person name="Coyle M."/>
            <person name="Francisco L."/>
            <person name="Jackson L."/>
            <person name="Javaid M."/>
            <person name="Korchina V."/>
            <person name="Kovar C."/>
            <person name="Mata R."/>
            <person name="Mathew T."/>
            <person name="Ngo R."/>
            <person name="Nguyen L."/>
            <person name="Nguyen N."/>
            <person name="Okwuonu G."/>
            <person name="Ongeri F."/>
            <person name="Pham C."/>
            <person name="Simmons D."/>
            <person name="Wilczek-Boney K."/>
            <person name="Hale W."/>
            <person name="Jakkamsetti A."/>
            <person name="Pham P."/>
            <person name="Ruth R."/>
            <person name="San Lucas F."/>
            <person name="Warren J."/>
            <person name="Zhang J."/>
            <person name="Zhao Z."/>
            <person name="Zhou C."/>
            <person name="Zhu D."/>
            <person name="Lee S."/>
            <person name="Bess C."/>
            <person name="Blankenburg K."/>
            <person name="Forbes L."/>
            <person name="Fu Q."/>
            <person name="Gubbala S."/>
            <person name="Hirani K."/>
            <person name="Jayaseelan J.C."/>
            <person name="Lara F."/>
            <person name="Munidasa M."/>
            <person name="Palculict T."/>
            <person name="Patil S."/>
            <person name="Pu L.-L."/>
            <person name="Saada N."/>
            <person name="Tang L."/>
            <person name="Weissenberger G."/>
            <person name="Zhu Y."/>
            <person name="Hemphill L."/>
            <person name="Shang Y."/>
            <person name="Youmans B."/>
            <person name="Ayvaz T."/>
            <person name="Ross M."/>
            <person name="Santibanez J."/>
            <person name="Aqrawi P."/>
            <person name="Gross S."/>
            <person name="Joshi V."/>
            <person name="Fowler G."/>
            <person name="Nazareth L."/>
            <person name="Reid J."/>
            <person name="Worley K."/>
            <person name="Petrosino J."/>
            <person name="Highlander S."/>
            <person name="Gibbs R."/>
        </authorList>
    </citation>
    <scope>NUCLEOTIDE SEQUENCE [LARGE SCALE GENOMIC DNA]</scope>
    <source>
        <strain evidence="2 3">ATCC 49175</strain>
    </source>
</reference>
<dbReference type="AlphaFoldDB" id="C8NHH3"/>
<feature type="transmembrane region" description="Helical" evidence="1">
    <location>
        <begin position="6"/>
        <end position="25"/>
    </location>
</feature>
<organism evidence="2 3">
    <name type="scientific">Granulicatella adiacens ATCC 49175</name>
    <dbReference type="NCBI Taxonomy" id="638301"/>
    <lineage>
        <taxon>Bacteria</taxon>
        <taxon>Bacillati</taxon>
        <taxon>Bacillota</taxon>
        <taxon>Bacilli</taxon>
        <taxon>Lactobacillales</taxon>
        <taxon>Carnobacteriaceae</taxon>
        <taxon>Granulicatella</taxon>
    </lineage>
</organism>
<keyword evidence="3" id="KW-1185">Reference proteome</keyword>
<evidence type="ECO:0000313" key="2">
    <source>
        <dbReference type="EMBL" id="EEW37150.1"/>
    </source>
</evidence>
<evidence type="ECO:0000256" key="1">
    <source>
        <dbReference type="SAM" id="Phobius"/>
    </source>
</evidence>
<evidence type="ECO:0000313" key="3">
    <source>
        <dbReference type="Proteomes" id="UP000005926"/>
    </source>
</evidence>
<proteinExistence type="predicted"/>
<dbReference type="EMBL" id="ACKZ01000020">
    <property type="protein sequence ID" value="EEW37150.1"/>
    <property type="molecule type" value="Genomic_DNA"/>
</dbReference>
<dbReference type="eggNOG" id="ENOG50340S4">
    <property type="taxonomic scope" value="Bacteria"/>
</dbReference>
<dbReference type="HOGENOM" id="CLU_169733_0_0_9"/>
<dbReference type="GeneID" id="78412114"/>
<name>C8NHH3_9LACT</name>
<dbReference type="STRING" id="638301.HMPREF0444_1368"/>
<dbReference type="Proteomes" id="UP000005926">
    <property type="component" value="Unassembled WGS sequence"/>
</dbReference>
<keyword evidence="1" id="KW-0812">Transmembrane</keyword>
<comment type="caution">
    <text evidence="2">The sequence shown here is derived from an EMBL/GenBank/DDBJ whole genome shotgun (WGS) entry which is preliminary data.</text>
</comment>
<accession>C8NHH3</accession>
<keyword evidence="1" id="KW-1133">Transmembrane helix</keyword>
<dbReference type="RefSeq" id="WP_005607752.1">
    <property type="nucleotide sequence ID" value="NZ_CP102283.1"/>
</dbReference>
<feature type="transmembrane region" description="Helical" evidence="1">
    <location>
        <begin position="84"/>
        <end position="103"/>
    </location>
</feature>
<sequence>MNGWSIAGISVAVIGILVIILGAMLQSIDLSSPDFMSFATGGIMLLAIGLCMITGLPAILQIAGIWLAAVTIIIYIYSLPDTDFVIKVIGFIPTIALAFWVSFKFWK</sequence>